<dbReference type="GO" id="GO:0005886">
    <property type="term" value="C:plasma membrane"/>
    <property type="evidence" value="ECO:0007669"/>
    <property type="project" value="TreeGrafter"/>
</dbReference>
<dbReference type="FunFam" id="3.40.710.10:FF:000026">
    <property type="entry name" value="Penicillin-binding protein 1"/>
    <property type="match status" value="1"/>
</dbReference>
<dbReference type="Pfam" id="PF03717">
    <property type="entry name" value="PBP_dimer"/>
    <property type="match status" value="1"/>
</dbReference>
<dbReference type="InterPro" id="IPR001460">
    <property type="entry name" value="PCN-bd_Tpept"/>
</dbReference>
<protein>
    <recommendedName>
        <fullName evidence="4">serine-type D-Ala-D-Ala carboxypeptidase</fullName>
        <ecNumber evidence="4">3.4.16.4</ecNumber>
    </recommendedName>
</protein>
<dbReference type="Gene3D" id="3.30.70.2110">
    <property type="match status" value="1"/>
</dbReference>
<comment type="caution">
    <text evidence="8">The sequence shown here is derived from an EMBL/GenBank/DDBJ whole genome shotgun (WGS) entry which is preliminary data.</text>
</comment>
<dbReference type="InterPro" id="IPR005311">
    <property type="entry name" value="PBP_dimer"/>
</dbReference>
<dbReference type="GO" id="GO:0009002">
    <property type="term" value="F:serine-type D-Ala-D-Ala carboxypeptidase activity"/>
    <property type="evidence" value="ECO:0007669"/>
    <property type="project" value="UniProtKB-EC"/>
</dbReference>
<dbReference type="Gene3D" id="2.20.70.70">
    <property type="match status" value="1"/>
</dbReference>
<dbReference type="InterPro" id="IPR036138">
    <property type="entry name" value="PBP_dimer_sf"/>
</dbReference>
<feature type="domain" description="PASTA" evidence="7">
    <location>
        <begin position="657"/>
        <end position="716"/>
    </location>
</feature>
<comment type="catalytic activity">
    <reaction evidence="6">
        <text>Preferential cleavage: (Ac)2-L-Lys-D-Ala-|-D-Ala. Also transpeptidation of peptidyl-alanyl moieties that are N-acyl substituents of D-alanine.</text>
        <dbReference type="EC" id="3.4.16.4"/>
    </reaction>
</comment>
<evidence type="ECO:0000256" key="1">
    <source>
        <dbReference type="ARBA" id="ARBA00004370"/>
    </source>
</evidence>
<dbReference type="Gene3D" id="3.90.1310.10">
    <property type="entry name" value="Penicillin-binding protein 2a (Domain 2)"/>
    <property type="match status" value="1"/>
</dbReference>
<dbReference type="InterPro" id="IPR012338">
    <property type="entry name" value="Beta-lactam/transpept-like"/>
</dbReference>
<evidence type="ECO:0000256" key="3">
    <source>
        <dbReference type="ARBA" id="ARBA00007171"/>
    </source>
</evidence>
<dbReference type="UniPathway" id="UPA00219"/>
<evidence type="ECO:0000256" key="2">
    <source>
        <dbReference type="ARBA" id="ARBA00004752"/>
    </source>
</evidence>
<comment type="pathway">
    <text evidence="2">Cell wall biogenesis; peptidoglycan biosynthesis.</text>
</comment>
<proteinExistence type="inferred from homology"/>
<dbReference type="PANTHER" id="PTHR30627">
    <property type="entry name" value="PEPTIDOGLYCAN D,D-TRANSPEPTIDASE"/>
    <property type="match status" value="1"/>
</dbReference>
<reference evidence="9" key="1">
    <citation type="submission" date="2016-04" db="EMBL/GenBank/DDBJ databases">
        <authorList>
            <person name="Lyu Z."/>
            <person name="Lyu W."/>
        </authorList>
    </citation>
    <scope>NUCLEOTIDE SEQUENCE [LARGE SCALE GENOMIC DNA]</scope>
    <source>
        <strain evidence="9">C44</strain>
    </source>
</reference>
<dbReference type="InterPro" id="IPR005543">
    <property type="entry name" value="PASTA_dom"/>
</dbReference>
<evidence type="ECO:0000256" key="6">
    <source>
        <dbReference type="ARBA" id="ARBA00034000"/>
    </source>
</evidence>
<evidence type="ECO:0000313" key="8">
    <source>
        <dbReference type="EMBL" id="OAS84570.1"/>
    </source>
</evidence>
<evidence type="ECO:0000256" key="4">
    <source>
        <dbReference type="ARBA" id="ARBA00012448"/>
    </source>
</evidence>
<dbReference type="InterPro" id="IPR050515">
    <property type="entry name" value="Beta-lactam/transpept"/>
</dbReference>
<dbReference type="SUPFAM" id="SSF56519">
    <property type="entry name" value="Penicillin binding protein dimerisation domain"/>
    <property type="match status" value="1"/>
</dbReference>
<dbReference type="AlphaFoldDB" id="A0A179SU54"/>
<evidence type="ECO:0000313" key="9">
    <source>
        <dbReference type="Proteomes" id="UP000078534"/>
    </source>
</evidence>
<dbReference type="Gene3D" id="3.40.710.10">
    <property type="entry name" value="DD-peptidase/beta-lactamase superfamily"/>
    <property type="match status" value="1"/>
</dbReference>
<feature type="domain" description="PASTA" evidence="7">
    <location>
        <begin position="599"/>
        <end position="653"/>
    </location>
</feature>
<dbReference type="GO" id="GO:0008658">
    <property type="term" value="F:penicillin binding"/>
    <property type="evidence" value="ECO:0007669"/>
    <property type="project" value="InterPro"/>
</dbReference>
<gene>
    <name evidence="8" type="ORF">A6K24_25250</name>
</gene>
<organism evidence="8 9">
    <name type="scientific">Metabacillus litoralis</name>
    <dbReference type="NCBI Taxonomy" id="152268"/>
    <lineage>
        <taxon>Bacteria</taxon>
        <taxon>Bacillati</taxon>
        <taxon>Bacillota</taxon>
        <taxon>Bacilli</taxon>
        <taxon>Bacillales</taxon>
        <taxon>Bacillaceae</taxon>
        <taxon>Metabacillus</taxon>
    </lineage>
</organism>
<dbReference type="GO" id="GO:0071555">
    <property type="term" value="P:cell wall organization"/>
    <property type="evidence" value="ECO:0007669"/>
    <property type="project" value="TreeGrafter"/>
</dbReference>
<dbReference type="PROSITE" id="PS51178">
    <property type="entry name" value="PASTA"/>
    <property type="match status" value="2"/>
</dbReference>
<dbReference type="EC" id="3.4.16.4" evidence="4"/>
<dbReference type="EMBL" id="LWSG01000027">
    <property type="protein sequence ID" value="OAS84570.1"/>
    <property type="molecule type" value="Genomic_DNA"/>
</dbReference>
<evidence type="ECO:0000256" key="5">
    <source>
        <dbReference type="ARBA" id="ARBA00023136"/>
    </source>
</evidence>
<dbReference type="Proteomes" id="UP000078534">
    <property type="component" value="Unassembled WGS sequence"/>
</dbReference>
<dbReference type="CDD" id="cd06575">
    <property type="entry name" value="PASTA_Pbp2x-like_2"/>
    <property type="match status" value="1"/>
</dbReference>
<keyword evidence="5" id="KW-0472">Membrane</keyword>
<comment type="similarity">
    <text evidence="3">Belongs to the transpeptidase family.</text>
</comment>
<keyword evidence="9" id="KW-1185">Reference proteome</keyword>
<dbReference type="SUPFAM" id="SSF54184">
    <property type="entry name" value="Penicillin-binding protein 2x (pbp-2x), c-terminal domain"/>
    <property type="match status" value="2"/>
</dbReference>
<dbReference type="SUPFAM" id="SSF56601">
    <property type="entry name" value="beta-lactamase/transpeptidase-like"/>
    <property type="match status" value="1"/>
</dbReference>
<name>A0A179SU54_9BACI</name>
<dbReference type="PANTHER" id="PTHR30627:SF26">
    <property type="entry name" value="PENICILLIN-BINDING PROTEIN 2B"/>
    <property type="match status" value="1"/>
</dbReference>
<dbReference type="Pfam" id="PF00905">
    <property type="entry name" value="Transpeptidase"/>
    <property type="match status" value="1"/>
</dbReference>
<dbReference type="STRING" id="152268.A6K24_25250"/>
<dbReference type="GO" id="GO:0009252">
    <property type="term" value="P:peptidoglycan biosynthetic process"/>
    <property type="evidence" value="ECO:0007669"/>
    <property type="project" value="UniProtKB-UniPathway"/>
</dbReference>
<evidence type="ECO:0000259" key="7">
    <source>
        <dbReference type="PROSITE" id="PS51178"/>
    </source>
</evidence>
<sequence length="729" mass="80675">MKLTEKNTNMNRGAAFLSLLFALLFFTIFIRFFYIQATGSVHGEALAAKAEELYESQRTIEAERGKILDNKGEVIAEDKASYKLVAILDDKMTTNPKKPQHVVDIQETAQKLAPLIEMKVSKVEEILSKDLDQVEFGAAGRDISHTMKEEIAKLELPGISFIRDTQRFYPNGLFASHLIGYAQKQEDTGETVGMMGLEKTLEKYLQEEDGYVKYEKDHYNWKLPNSNDEIIAPTNGKDVYLTIDQKIQTFLEDSMNQVVDEFSPEKIIGVVADPKTGKILAMAQRPSFDPNIRNITSYTNDVISYAFEPGSTMKIFTLAAAIEEGVYNGNAMFQSGSYDVEGPDINDHNSGRGWGPITYNEGVQRSSNVAFSIIADKLLGVDRLYQYLNKFGFTSKTGIDLPNEATSKINYNMHRDKVTTAFGQASAVTPIQQIQAATAIANNGKMMKPYAIEKIVNPDDDTVVKETKPKAVGQPISEKTAKEVLDILETVVSSEKGTGKSFRIEGYKVAGKTGTAQIYSPSGGYLSGNDNHVFSFLGMAPKDDPELIVYVAVQKPKLEGKAGSVPVSMIFNTVMKNSLQYLQIDPTEEMESADKSKTVEEGIKLPTLVGMKPTDAEHQLEELGLEPIILGNGQEIIAQYPEVETPIIVNEKVLLQTSENVKMPNMTGWSKRDVMKLGNLIDLSVNSEGSGYVTKQSIKKDSVLKKGDVLSVTLKTTIVKKQTEEKEED</sequence>
<dbReference type="SMART" id="SM00740">
    <property type="entry name" value="PASTA"/>
    <property type="match status" value="2"/>
</dbReference>
<dbReference type="Pfam" id="PF03793">
    <property type="entry name" value="PASTA"/>
    <property type="match status" value="2"/>
</dbReference>
<dbReference type="CDD" id="cd06576">
    <property type="entry name" value="PASTA_Pbp2x-like_1"/>
    <property type="match status" value="1"/>
</dbReference>
<dbReference type="RefSeq" id="WP_066335910.1">
    <property type="nucleotide sequence ID" value="NZ_LWSG01000027.1"/>
</dbReference>
<accession>A0A179SU54</accession>
<dbReference type="OrthoDB" id="9804124at2"/>
<comment type="subcellular location">
    <subcellularLocation>
        <location evidence="1">Membrane</location>
    </subcellularLocation>
</comment>